<organism evidence="2 3">
    <name type="scientific">Algoriphagus confluentis</name>
    <dbReference type="NCBI Taxonomy" id="1697556"/>
    <lineage>
        <taxon>Bacteria</taxon>
        <taxon>Pseudomonadati</taxon>
        <taxon>Bacteroidota</taxon>
        <taxon>Cytophagia</taxon>
        <taxon>Cytophagales</taxon>
        <taxon>Cyclobacteriaceae</taxon>
        <taxon>Algoriphagus</taxon>
    </lineage>
</organism>
<evidence type="ECO:0000313" key="3">
    <source>
        <dbReference type="Proteomes" id="UP001338309"/>
    </source>
</evidence>
<evidence type="ECO:0000259" key="1">
    <source>
        <dbReference type="Pfam" id="PF11827"/>
    </source>
</evidence>
<feature type="domain" description="DUF3347" evidence="1">
    <location>
        <begin position="55"/>
        <end position="145"/>
    </location>
</feature>
<proteinExistence type="predicted"/>
<dbReference type="PROSITE" id="PS51257">
    <property type="entry name" value="PROKAR_LIPOPROTEIN"/>
    <property type="match status" value="1"/>
</dbReference>
<dbReference type="InterPro" id="IPR021782">
    <property type="entry name" value="DUF3347"/>
</dbReference>
<dbReference type="EMBL" id="BTPD01000001">
    <property type="protein sequence ID" value="GMQ27400.1"/>
    <property type="molecule type" value="Genomic_DNA"/>
</dbReference>
<dbReference type="Proteomes" id="UP001338309">
    <property type="component" value="Unassembled WGS sequence"/>
</dbReference>
<dbReference type="RefSeq" id="WP_338222212.1">
    <property type="nucleotide sequence ID" value="NZ_BTPD01000001.1"/>
</dbReference>
<evidence type="ECO:0000313" key="2">
    <source>
        <dbReference type="EMBL" id="GMQ27400.1"/>
    </source>
</evidence>
<comment type="caution">
    <text evidence="2">The sequence shown here is derived from an EMBL/GenBank/DDBJ whole genome shotgun (WGS) entry which is preliminary data.</text>
</comment>
<accession>A0ABQ6PJG4</accession>
<name>A0ABQ6PJG4_9BACT</name>
<keyword evidence="3" id="KW-1185">Reference proteome</keyword>
<reference evidence="2 3" key="1">
    <citation type="submission" date="2023-08" db="EMBL/GenBank/DDBJ databases">
        <title>Draft genome sequence of Algoriphagus confluentis.</title>
        <authorList>
            <person name="Takatani N."/>
            <person name="Hosokawa M."/>
            <person name="Sawabe T."/>
        </authorList>
    </citation>
    <scope>NUCLEOTIDE SEQUENCE [LARGE SCALE GENOMIC DNA]</scope>
    <source>
        <strain evidence="2 3">NBRC 111222</strain>
    </source>
</reference>
<sequence length="192" mass="20689">MKKSLLFAFALSVILFSCGGKTEENHEEHTMEHASGDASPASTSAVVSSAASSPIIDSYLAVKDALVSDNASEAASKSQALVSALKSFDISSTDAEDLEELERLQVEATAFAEKLGTEDIVAQRESFQALSVTLKDFLKIAGTDRTLYHQYCPMYKNNTGGMWLSANEDIKNPLFGSSMLTCGRVEETISMK</sequence>
<gene>
    <name evidence="2" type="ORF">Aconfl_00420</name>
</gene>
<dbReference type="Pfam" id="PF11827">
    <property type="entry name" value="DUF3347"/>
    <property type="match status" value="1"/>
</dbReference>
<protein>
    <submittedName>
        <fullName evidence="2">DUF3347 domain-containing protein</fullName>
    </submittedName>
</protein>